<dbReference type="EMBL" id="JMPI01000025">
    <property type="protein sequence ID" value="KFC82114.1"/>
    <property type="molecule type" value="Genomic_DNA"/>
</dbReference>
<dbReference type="InterPro" id="IPR013780">
    <property type="entry name" value="Glyco_hydro_b"/>
</dbReference>
<evidence type="ECO:0000256" key="3">
    <source>
        <dbReference type="ARBA" id="ARBA00023295"/>
    </source>
</evidence>
<dbReference type="STRING" id="1006004.GBAG_1830"/>
<evidence type="ECO:0000259" key="4">
    <source>
        <dbReference type="SMART" id="SM00642"/>
    </source>
</evidence>
<evidence type="ECO:0000256" key="2">
    <source>
        <dbReference type="ARBA" id="ARBA00022801"/>
    </source>
</evidence>
<dbReference type="Gene3D" id="2.60.40.1180">
    <property type="entry name" value="Golgi alpha-mannosidase II"/>
    <property type="match status" value="1"/>
</dbReference>
<dbReference type="EC" id="3.2.1.70" evidence="5"/>
<comment type="similarity">
    <text evidence="1">Belongs to the glycosyl hydrolase 13 family.</text>
</comment>
<name>A0A085GEG9_9ENTR</name>
<dbReference type="GO" id="GO:0009313">
    <property type="term" value="P:oligosaccharide catabolic process"/>
    <property type="evidence" value="ECO:0007669"/>
    <property type="project" value="TreeGrafter"/>
</dbReference>
<dbReference type="OrthoDB" id="9805159at2"/>
<comment type="caution">
    <text evidence="5">The sequence shown here is derived from an EMBL/GenBank/DDBJ whole genome shotgun (WGS) entry which is preliminary data.</text>
</comment>
<dbReference type="InterPro" id="IPR045857">
    <property type="entry name" value="O16G_dom_2"/>
</dbReference>
<dbReference type="AlphaFoldDB" id="A0A085GEG9"/>
<dbReference type="FunFam" id="3.90.400.10:FF:000002">
    <property type="entry name" value="Sucrose isomerase"/>
    <property type="match status" value="1"/>
</dbReference>
<dbReference type="GO" id="GO:0043896">
    <property type="term" value="F:glucan 1,6-alpha-glucosidase activity"/>
    <property type="evidence" value="ECO:0007669"/>
    <property type="project" value="UniProtKB-EC"/>
</dbReference>
<dbReference type="Proteomes" id="UP000028653">
    <property type="component" value="Unassembled WGS sequence"/>
</dbReference>
<dbReference type="GO" id="GO:0004556">
    <property type="term" value="F:alpha-amylase activity"/>
    <property type="evidence" value="ECO:0007669"/>
    <property type="project" value="TreeGrafter"/>
</dbReference>
<dbReference type="eggNOG" id="COG0366">
    <property type="taxonomic scope" value="Bacteria"/>
</dbReference>
<accession>A0A085GEG9</accession>
<dbReference type="FunFam" id="2.60.40.1180:FF:000007">
    <property type="entry name" value="Sucrose isomerase"/>
    <property type="match status" value="1"/>
</dbReference>
<dbReference type="EC" id="3.2.1.10" evidence="5"/>
<dbReference type="PANTHER" id="PTHR10357">
    <property type="entry name" value="ALPHA-AMYLASE FAMILY MEMBER"/>
    <property type="match status" value="1"/>
</dbReference>
<feature type="domain" description="Glycosyl hydrolase family 13 catalytic" evidence="4">
    <location>
        <begin position="13"/>
        <end position="406"/>
    </location>
</feature>
<dbReference type="RefSeq" id="WP_034495204.1">
    <property type="nucleotide sequence ID" value="NZ_JMPI01000025.1"/>
</dbReference>
<evidence type="ECO:0000256" key="1">
    <source>
        <dbReference type="ARBA" id="ARBA00008061"/>
    </source>
</evidence>
<dbReference type="Gene3D" id="3.20.20.80">
    <property type="entry name" value="Glycosidases"/>
    <property type="match status" value="1"/>
</dbReference>
<keyword evidence="6" id="KW-1185">Reference proteome</keyword>
<dbReference type="Gene3D" id="3.90.400.10">
    <property type="entry name" value="Oligo-1,6-glucosidase, Domain 2"/>
    <property type="match status" value="1"/>
</dbReference>
<dbReference type="InterPro" id="IPR056300">
    <property type="entry name" value="SusG-like_C"/>
</dbReference>
<dbReference type="PANTHER" id="PTHR10357:SF179">
    <property type="entry name" value="NEUTRAL AND BASIC AMINO ACID TRANSPORT PROTEIN RBAT"/>
    <property type="match status" value="1"/>
</dbReference>
<keyword evidence="2 5" id="KW-0378">Hydrolase</keyword>
<dbReference type="SUPFAM" id="SSF51445">
    <property type="entry name" value="(Trans)glycosidases"/>
    <property type="match status" value="1"/>
</dbReference>
<sequence>MEKKWWHNAVVYQIYPRSFMDSNGDGIGDINGIISKLDYLQQLGINLIWLSPVYRSPMDDNGYDISDYEDIAAEFGTMAQMETLIAQAKQRDIHILMDLVVNHTSDEHPWFIDALKSKDNPYRDFYIWRKPAADGGPPNDFRSYFGGSGWAFDEASGEYYLHQFSVRQPDLNWDNPRVHDEVHAMMNRWLAKGIGGFRMDVIDLIGKEVDAQIMANGKNLHMLIRQMNRAAFGKGDYVTVGEAWSATPEDALLYSGAEREELSMVFQFDHIKQFWDGHAGKWRSKPFELASFKAVIEKWQTALAHQGWNSLFWSNHDLPRAVSKFGDEGVFREPSAKMLAIALHCLKGTPYIYQGEEIGMTNVRFGNIDEYRNIESLNLYHERLAQGVSHEEMMLGIHANGRDNARTPMQWDDSPNAGFTTGSPWIAVNPNYREINVAAALAEPDSILWHYQKMVALRKQYPVLVYGDFQPVLRDHPQVFAWLRALDGERLLVVNNFTAEHLTLDIPPEMQNWHGECLISNYAPRDQLAVSLELQPYESFALLIGR</sequence>
<dbReference type="SMART" id="SM00642">
    <property type="entry name" value="Aamy"/>
    <property type="match status" value="1"/>
</dbReference>
<dbReference type="Pfam" id="PF00128">
    <property type="entry name" value="Alpha-amylase"/>
    <property type="match status" value="1"/>
</dbReference>
<dbReference type="NCBIfam" id="NF008183">
    <property type="entry name" value="PRK10933.1"/>
    <property type="match status" value="1"/>
</dbReference>
<evidence type="ECO:0000313" key="5">
    <source>
        <dbReference type="EMBL" id="KFC82114.1"/>
    </source>
</evidence>
<keyword evidence="3 5" id="KW-0326">Glycosidase</keyword>
<dbReference type="GO" id="GO:0004574">
    <property type="term" value="F:oligo-1,6-glucosidase activity"/>
    <property type="evidence" value="ECO:0007669"/>
    <property type="project" value="UniProtKB-EC"/>
</dbReference>
<dbReference type="InterPro" id="IPR006047">
    <property type="entry name" value="GH13_cat_dom"/>
</dbReference>
<reference evidence="5 6" key="1">
    <citation type="submission" date="2014-05" db="EMBL/GenBank/DDBJ databases">
        <title>ATOL: Assembling a taxonomically balanced genome-scale reconstruction of the evolutionary history of the Enterobacteriaceae.</title>
        <authorList>
            <person name="Plunkett G.III."/>
            <person name="Neeno-Eckwall E.C."/>
            <person name="Glasner J.D."/>
            <person name="Perna N.T."/>
        </authorList>
    </citation>
    <scope>NUCLEOTIDE SEQUENCE [LARGE SCALE GENOMIC DNA]</scope>
    <source>
        <strain evidence="5 6">ATCC 33320</strain>
    </source>
</reference>
<evidence type="ECO:0000313" key="6">
    <source>
        <dbReference type="Proteomes" id="UP000028653"/>
    </source>
</evidence>
<dbReference type="CDD" id="cd11333">
    <property type="entry name" value="AmyAc_SI_OligoGlu_DGase"/>
    <property type="match status" value="1"/>
</dbReference>
<gene>
    <name evidence="5" type="primary">malL</name>
    <name evidence="5" type="ORF">GBAG_1830</name>
</gene>
<dbReference type="InterPro" id="IPR017853">
    <property type="entry name" value="GH"/>
</dbReference>
<dbReference type="Pfam" id="PF23915">
    <property type="entry name" value="SusG_C"/>
    <property type="match status" value="1"/>
</dbReference>
<proteinExistence type="inferred from homology"/>
<dbReference type="FunFam" id="3.20.20.80:FF:000064">
    <property type="entry name" value="Oligo-1,6-glucosidase"/>
    <property type="match status" value="2"/>
</dbReference>
<protein>
    <submittedName>
        <fullName evidence="5">Glucan 1,6-alpha-glucosidase</fullName>
        <ecNumber evidence="5">3.2.1.10</ecNumber>
        <ecNumber evidence="5">3.2.1.70</ecNumber>
    </submittedName>
</protein>
<dbReference type="SUPFAM" id="SSF51011">
    <property type="entry name" value="Glycosyl hydrolase domain"/>
    <property type="match status" value="1"/>
</dbReference>
<organism evidence="5 6">
    <name type="scientific">Buttiauxella agrestis ATCC 33320</name>
    <dbReference type="NCBI Taxonomy" id="1006004"/>
    <lineage>
        <taxon>Bacteria</taxon>
        <taxon>Pseudomonadati</taxon>
        <taxon>Pseudomonadota</taxon>
        <taxon>Gammaproteobacteria</taxon>
        <taxon>Enterobacterales</taxon>
        <taxon>Enterobacteriaceae</taxon>
        <taxon>Buttiauxella</taxon>
    </lineage>
</organism>